<evidence type="ECO:0000313" key="5">
    <source>
        <dbReference type="Proteomes" id="UP001162060"/>
    </source>
</evidence>
<protein>
    <recommendedName>
        <fullName evidence="6">Ran guanine nucleotide release factor</fullName>
    </recommendedName>
</protein>
<dbReference type="SUPFAM" id="SSF55724">
    <property type="entry name" value="Mog1p/PsbP-like"/>
    <property type="match status" value="1"/>
</dbReference>
<dbReference type="InterPro" id="IPR007681">
    <property type="entry name" value="Mog1"/>
</dbReference>
<dbReference type="InterPro" id="IPR016123">
    <property type="entry name" value="Mog1/PsbP_a/b/a-sand"/>
</dbReference>
<evidence type="ECO:0000313" key="4">
    <source>
        <dbReference type="EMBL" id="CAK7947305.1"/>
    </source>
</evidence>
<organism evidence="4 5">
    <name type="scientific">Peronospora matthiolae</name>
    <dbReference type="NCBI Taxonomy" id="2874970"/>
    <lineage>
        <taxon>Eukaryota</taxon>
        <taxon>Sar</taxon>
        <taxon>Stramenopiles</taxon>
        <taxon>Oomycota</taxon>
        <taxon>Peronosporomycetes</taxon>
        <taxon>Peronosporales</taxon>
        <taxon>Peronosporaceae</taxon>
        <taxon>Peronospora</taxon>
    </lineage>
</organism>
<keyword evidence="2" id="KW-0813">Transport</keyword>
<sequence>MLRPLFGGALSCDIPESFADVSSFRQVPDNQEVFANAATDQSVIIELLQYEKNVSDTESGRYFFNELAQSNGCGPDEVTVLLQETEEVQHMSNVSIDAPHTTQLIVGDQHVAKFKEDDAAKNVVRVYLGNVRLPGVTTDVILTVSTPMQISSSSSSRDACHVEHSSSVAAAIFKQALQTLVIVDWSLFQ</sequence>
<gene>
    <name evidence="4" type="ORF">PM001_LOCUS32455</name>
</gene>
<dbReference type="EMBL" id="CAKLBY020000378">
    <property type="protein sequence ID" value="CAK7947305.1"/>
    <property type="molecule type" value="Genomic_DNA"/>
</dbReference>
<comment type="similarity">
    <text evidence="1">Belongs to the MOG1 family.</text>
</comment>
<dbReference type="Pfam" id="PF04603">
    <property type="entry name" value="Mog1"/>
    <property type="match status" value="1"/>
</dbReference>
<dbReference type="AlphaFoldDB" id="A0AAV1VLV4"/>
<comment type="caution">
    <text evidence="4">The sequence shown here is derived from an EMBL/GenBank/DDBJ whole genome shotgun (WGS) entry which is preliminary data.</text>
</comment>
<dbReference type="GO" id="GO:0005634">
    <property type="term" value="C:nucleus"/>
    <property type="evidence" value="ECO:0007669"/>
    <property type="project" value="TreeGrafter"/>
</dbReference>
<evidence type="ECO:0000256" key="3">
    <source>
        <dbReference type="ARBA" id="ARBA00022927"/>
    </source>
</evidence>
<name>A0AAV1VLV4_9STRA</name>
<dbReference type="Proteomes" id="UP001162060">
    <property type="component" value="Unassembled WGS sequence"/>
</dbReference>
<evidence type="ECO:0000256" key="1">
    <source>
        <dbReference type="ARBA" id="ARBA00010307"/>
    </source>
</evidence>
<dbReference type="Gene3D" id="3.40.1000.10">
    <property type="entry name" value="Mog1/PsbP, alpha/beta/alpha sandwich"/>
    <property type="match status" value="1"/>
</dbReference>
<evidence type="ECO:0000256" key="2">
    <source>
        <dbReference type="ARBA" id="ARBA00022448"/>
    </source>
</evidence>
<accession>A0AAV1VLV4</accession>
<dbReference type="GO" id="GO:0031267">
    <property type="term" value="F:small GTPase binding"/>
    <property type="evidence" value="ECO:0007669"/>
    <property type="project" value="TreeGrafter"/>
</dbReference>
<dbReference type="GO" id="GO:0006606">
    <property type="term" value="P:protein import into nucleus"/>
    <property type="evidence" value="ECO:0007669"/>
    <property type="project" value="TreeGrafter"/>
</dbReference>
<reference evidence="4" key="1">
    <citation type="submission" date="2024-01" db="EMBL/GenBank/DDBJ databases">
        <authorList>
            <person name="Webb A."/>
        </authorList>
    </citation>
    <scope>NUCLEOTIDE SEQUENCE</scope>
    <source>
        <strain evidence="4">Pm1</strain>
    </source>
</reference>
<keyword evidence="3" id="KW-0653">Protein transport</keyword>
<dbReference type="GO" id="GO:0005085">
    <property type="term" value="F:guanyl-nucleotide exchange factor activity"/>
    <property type="evidence" value="ECO:0007669"/>
    <property type="project" value="TreeGrafter"/>
</dbReference>
<proteinExistence type="inferred from homology"/>
<dbReference type="PANTHER" id="PTHR15837:SF0">
    <property type="entry name" value="RAN GUANINE NUCLEOTIDE RELEASE FACTOR"/>
    <property type="match status" value="1"/>
</dbReference>
<evidence type="ECO:0008006" key="6">
    <source>
        <dbReference type="Google" id="ProtNLM"/>
    </source>
</evidence>
<dbReference type="PANTHER" id="PTHR15837">
    <property type="entry name" value="RAN GUANINE NUCLEOTIDE RELEASE FACTOR"/>
    <property type="match status" value="1"/>
</dbReference>